<sequence>MKKEENLGALLGIPQEEMALLLEVNRVHWALFLTGRRSLPTAALLKLTEMLTLLKESDTEEPDAAVLKEEQEQIKQYIEEEIIINQRNQRVAADELERCKKRYQSAQNAVKLTDALIAKGQQIGKGQQELLPGIKSTAQNVLQKNSLLVQEQYTIKLLVLQQKETVLRQRLLSK</sequence>
<evidence type="ECO:0000313" key="2">
    <source>
        <dbReference type="EMBL" id="TEB42996.1"/>
    </source>
</evidence>
<dbReference type="AlphaFoldDB" id="A0A4Y7U975"/>
<keyword evidence="3" id="KW-1185">Reference proteome</keyword>
<name>A0A4Y7U975_9FLAO</name>
<organism evidence="2 4">
    <name type="scientific">Flavobacterium circumlabens</name>
    <dbReference type="NCBI Taxonomy" id="2133765"/>
    <lineage>
        <taxon>Bacteria</taxon>
        <taxon>Pseudomonadati</taxon>
        <taxon>Bacteroidota</taxon>
        <taxon>Flavobacteriia</taxon>
        <taxon>Flavobacteriales</taxon>
        <taxon>Flavobacteriaceae</taxon>
        <taxon>Flavobacterium</taxon>
    </lineage>
</organism>
<dbReference type="EMBL" id="QWDN01000006">
    <property type="protein sequence ID" value="TEB42996.1"/>
    <property type="molecule type" value="Genomic_DNA"/>
</dbReference>
<comment type="caution">
    <text evidence="2">The sequence shown here is derived from an EMBL/GenBank/DDBJ whole genome shotgun (WGS) entry which is preliminary data.</text>
</comment>
<dbReference type="Proteomes" id="UP000298340">
    <property type="component" value="Unassembled WGS sequence"/>
</dbReference>
<dbReference type="OrthoDB" id="1366976at2"/>
<protein>
    <submittedName>
        <fullName evidence="2">Uncharacterized protein</fullName>
    </submittedName>
</protein>
<proteinExistence type="predicted"/>
<reference evidence="1" key="3">
    <citation type="submission" date="2019-03" db="EMBL/GenBank/DDBJ databases">
        <authorList>
            <person name="Whitman W."/>
            <person name="Huntemann M."/>
            <person name="Clum A."/>
            <person name="Pillay M."/>
            <person name="Palaniappan K."/>
            <person name="Varghese N."/>
            <person name="Mikhailova N."/>
            <person name="Stamatis D."/>
            <person name="Reddy T."/>
            <person name="Daum C."/>
            <person name="Shapiro N."/>
            <person name="Ivanova N."/>
            <person name="Kyrpides N."/>
            <person name="Woyke T."/>
        </authorList>
    </citation>
    <scope>NUCLEOTIDE SEQUENCE</scope>
    <source>
        <strain evidence="1">P5626</strain>
    </source>
</reference>
<evidence type="ECO:0000313" key="1">
    <source>
        <dbReference type="EMBL" id="TCN55603.1"/>
    </source>
</evidence>
<reference evidence="1 3" key="1">
    <citation type="journal article" date="2015" name="Stand. Genomic Sci.">
        <title>Genomic Encyclopedia of Bacterial and Archaeal Type Strains, Phase III: the genomes of soil and plant-associated and newly described type strains.</title>
        <authorList>
            <person name="Whitman W.B."/>
            <person name="Woyke T."/>
            <person name="Klenk H.P."/>
            <person name="Zhou Y."/>
            <person name="Lilburn T.G."/>
            <person name="Beck B.J."/>
            <person name="De Vos P."/>
            <person name="Vandamme P."/>
            <person name="Eisen J.A."/>
            <person name="Garrity G."/>
            <person name="Hugenholtz P."/>
            <person name="Kyrpides N.C."/>
        </authorList>
    </citation>
    <scope>NUCLEOTIDE SEQUENCE [LARGE SCALE GENOMIC DNA]</scope>
    <source>
        <strain evidence="1 3">P5626</strain>
    </source>
</reference>
<evidence type="ECO:0000313" key="4">
    <source>
        <dbReference type="Proteomes" id="UP000298340"/>
    </source>
</evidence>
<evidence type="ECO:0000313" key="3">
    <source>
        <dbReference type="Proteomes" id="UP000295270"/>
    </source>
</evidence>
<accession>A0A4Y7U975</accession>
<reference evidence="2 4" key="2">
    <citation type="journal article" date="2018" name="Syst. Appl. Microbiol.">
        <title>Flavobacterium circumlabens sp. nov. and Flavobacterium cupreum sp. nov., two psychrotrophic species isolated from Antarctic environmental samples.</title>
        <authorList>
            <person name="Kralova S."/>
            <person name="Busse H.J."/>
            <person name="Svec P."/>
            <person name="Maslanova I."/>
            <person name="Stankova E."/>
            <person name="Bartak M."/>
            <person name="Sedlacek I."/>
        </authorList>
    </citation>
    <scope>NUCLEOTIDE SEQUENCE [LARGE SCALE GENOMIC DNA]</scope>
    <source>
        <strain evidence="2 4">CCM 8828</strain>
    </source>
</reference>
<dbReference type="RefSeq" id="WP_132036887.1">
    <property type="nucleotide sequence ID" value="NZ_QWDN01000006.1"/>
</dbReference>
<dbReference type="EMBL" id="SLWA01000006">
    <property type="protein sequence ID" value="TCN55603.1"/>
    <property type="molecule type" value="Genomic_DNA"/>
</dbReference>
<gene>
    <name evidence="2" type="ORF">D0809_16275</name>
    <name evidence="1" type="ORF">EV142_106294</name>
</gene>
<dbReference type="Proteomes" id="UP000295270">
    <property type="component" value="Unassembled WGS sequence"/>
</dbReference>